<evidence type="ECO:0000256" key="11">
    <source>
        <dbReference type="SAM" id="MobiDB-lite"/>
    </source>
</evidence>
<dbReference type="Pfam" id="PF12849">
    <property type="entry name" value="PBP_like_2"/>
    <property type="match status" value="1"/>
</dbReference>
<keyword evidence="10" id="KW-0472">Membrane</keyword>
<feature type="region of interest" description="Disordered" evidence="11">
    <location>
        <begin position="27"/>
        <end position="70"/>
    </location>
</feature>
<keyword evidence="10" id="KW-1003">Cell membrane</keyword>
<dbReference type="SUPFAM" id="SSF53850">
    <property type="entry name" value="Periplasmic binding protein-like II"/>
    <property type="match status" value="1"/>
</dbReference>
<dbReference type="CDD" id="cd13654">
    <property type="entry name" value="PBP2_phosphate_like_2"/>
    <property type="match status" value="1"/>
</dbReference>
<protein>
    <recommendedName>
        <fullName evidence="10">Phosphate-binding protein</fullName>
    </recommendedName>
</protein>
<proteinExistence type="inferred from homology"/>
<comment type="similarity">
    <text evidence="3 10">Belongs to the PstS family.</text>
</comment>
<dbReference type="RefSeq" id="WP_089740314.1">
    <property type="nucleotide sequence ID" value="NZ_FOGL01000006.1"/>
</dbReference>
<dbReference type="STRING" id="531814.SAMN04487944_10670"/>
<feature type="chain" id="PRO_5039746145" description="Phosphate-binding protein" evidence="10">
    <location>
        <begin position="22"/>
        <end position="345"/>
    </location>
</feature>
<dbReference type="Gene3D" id="3.40.190.10">
    <property type="entry name" value="Periplasmic binding protein-like II"/>
    <property type="match status" value="2"/>
</dbReference>
<evidence type="ECO:0000256" key="8">
    <source>
        <dbReference type="ARBA" id="ARBA00023139"/>
    </source>
</evidence>
<comment type="subcellular location">
    <subcellularLocation>
        <location evidence="2 10">Cell membrane</location>
        <topology evidence="2 10">Lipid-anchor</topology>
    </subcellularLocation>
</comment>
<organism evidence="13 14">
    <name type="scientific">Gracilibacillus ureilyticus</name>
    <dbReference type="NCBI Taxonomy" id="531814"/>
    <lineage>
        <taxon>Bacteria</taxon>
        <taxon>Bacillati</taxon>
        <taxon>Bacillota</taxon>
        <taxon>Bacilli</taxon>
        <taxon>Bacillales</taxon>
        <taxon>Bacillaceae</taxon>
        <taxon>Gracilibacillus</taxon>
    </lineage>
</organism>
<comment type="function">
    <text evidence="1">Part of the ABC transporter complex PstSACB involved in phosphate import.</text>
</comment>
<keyword evidence="8 10" id="KW-0564">Palmitate</keyword>
<evidence type="ECO:0000256" key="1">
    <source>
        <dbReference type="ARBA" id="ARBA00002841"/>
    </source>
</evidence>
<dbReference type="AlphaFoldDB" id="A0A1H9QA35"/>
<sequence>MNKLKMLMLVLIAILTVGLLAACGSEEETNSEDANASEGENTTEDSGEEEAADTNEEENTEASEELEGSVVIDGSGTVYPLMAKLAEEYMVNEQPNVSVEVGRAGTSAGFEKFLVEDGTDFNDASRLIKDEEKAKAEELGIEVKEMKVALDGLTIVINPENDWATELTAEQVTDIFLGNVTKWSDINPDWPGEEIQTYGPNENHGTYEFFYESILEEQDLVGTIDLQQEYSTLVTLVAEDKNAIGFFGFGYYDNNKDKVSAVGIDFGEGAVVPSLDTIGEEGPYADYTRPVFTYLNVNNAKEKPQVYDYAVYVAESVNDYAGETGFAPLPDEELQAQLEEIKAIK</sequence>
<feature type="signal peptide" evidence="10">
    <location>
        <begin position="1"/>
        <end position="21"/>
    </location>
</feature>
<dbReference type="NCBIfam" id="TIGR02136">
    <property type="entry name" value="ptsS_2"/>
    <property type="match status" value="1"/>
</dbReference>
<dbReference type="GO" id="GO:0005886">
    <property type="term" value="C:plasma membrane"/>
    <property type="evidence" value="ECO:0007669"/>
    <property type="project" value="UniProtKB-SubCell"/>
</dbReference>
<comment type="function">
    <text evidence="10">Involved in the system for phosphate transport across the cytoplasmic membrane.</text>
</comment>
<feature type="domain" description="PBP" evidence="12">
    <location>
        <begin position="60"/>
        <end position="315"/>
    </location>
</feature>
<feature type="compositionally biased region" description="Acidic residues" evidence="11">
    <location>
        <begin position="41"/>
        <end position="67"/>
    </location>
</feature>
<dbReference type="PANTHER" id="PTHR30570">
    <property type="entry name" value="PERIPLASMIC PHOSPHATE BINDING COMPONENT OF PHOSPHATE ABC TRANSPORTER"/>
    <property type="match status" value="1"/>
</dbReference>
<keyword evidence="9 10" id="KW-0449">Lipoprotein</keyword>
<evidence type="ECO:0000313" key="13">
    <source>
        <dbReference type="EMBL" id="SER56703.1"/>
    </source>
</evidence>
<dbReference type="InterPro" id="IPR024370">
    <property type="entry name" value="PBP_domain"/>
</dbReference>
<comment type="subunit">
    <text evidence="4 10">The complex is composed of two ATP-binding proteins (PstB), two transmembrane proteins (PstC and PstA) and a solute-binding protein (PstS).</text>
</comment>
<keyword evidence="5 10" id="KW-0813">Transport</keyword>
<keyword evidence="14" id="KW-1185">Reference proteome</keyword>
<dbReference type="OrthoDB" id="9790048at2"/>
<keyword evidence="6 10" id="KW-0592">Phosphate transport</keyword>
<dbReference type="InterPro" id="IPR050811">
    <property type="entry name" value="Phosphate_ABC_transporter"/>
</dbReference>
<evidence type="ECO:0000256" key="7">
    <source>
        <dbReference type="ARBA" id="ARBA00022729"/>
    </source>
</evidence>
<dbReference type="EMBL" id="FOGL01000006">
    <property type="protein sequence ID" value="SER56703.1"/>
    <property type="molecule type" value="Genomic_DNA"/>
</dbReference>
<dbReference type="PROSITE" id="PS51257">
    <property type="entry name" value="PROKAR_LIPOPROTEIN"/>
    <property type="match status" value="1"/>
</dbReference>
<name>A0A1H9QA35_9BACI</name>
<dbReference type="Proteomes" id="UP000199687">
    <property type="component" value="Unassembled WGS sequence"/>
</dbReference>
<dbReference type="PANTHER" id="PTHR30570:SF1">
    <property type="entry name" value="PHOSPHATE-BINDING PROTEIN PSTS"/>
    <property type="match status" value="1"/>
</dbReference>
<evidence type="ECO:0000313" key="14">
    <source>
        <dbReference type="Proteomes" id="UP000199687"/>
    </source>
</evidence>
<accession>A0A1H9QA35</accession>
<dbReference type="GO" id="GO:0006817">
    <property type="term" value="P:phosphate ion transport"/>
    <property type="evidence" value="ECO:0007669"/>
    <property type="project" value="UniProtKB-UniRule"/>
</dbReference>
<evidence type="ECO:0000256" key="10">
    <source>
        <dbReference type="RuleBase" id="RU367119"/>
    </source>
</evidence>
<evidence type="ECO:0000256" key="5">
    <source>
        <dbReference type="ARBA" id="ARBA00022448"/>
    </source>
</evidence>
<evidence type="ECO:0000256" key="4">
    <source>
        <dbReference type="ARBA" id="ARBA00011529"/>
    </source>
</evidence>
<keyword evidence="7 10" id="KW-0732">Signal</keyword>
<evidence type="ECO:0000256" key="6">
    <source>
        <dbReference type="ARBA" id="ARBA00022592"/>
    </source>
</evidence>
<dbReference type="InterPro" id="IPR011862">
    <property type="entry name" value="Phos-bd"/>
</dbReference>
<evidence type="ECO:0000256" key="2">
    <source>
        <dbReference type="ARBA" id="ARBA00004193"/>
    </source>
</evidence>
<evidence type="ECO:0000256" key="3">
    <source>
        <dbReference type="ARBA" id="ARBA00008725"/>
    </source>
</evidence>
<gene>
    <name evidence="13" type="ORF">SAMN04487944_10670</name>
</gene>
<evidence type="ECO:0000256" key="9">
    <source>
        <dbReference type="ARBA" id="ARBA00023288"/>
    </source>
</evidence>
<evidence type="ECO:0000259" key="12">
    <source>
        <dbReference type="Pfam" id="PF12849"/>
    </source>
</evidence>
<dbReference type="GO" id="GO:0042301">
    <property type="term" value="F:phosphate ion binding"/>
    <property type="evidence" value="ECO:0007669"/>
    <property type="project" value="UniProtKB-UniRule"/>
</dbReference>
<reference evidence="13 14" key="1">
    <citation type="submission" date="2016-10" db="EMBL/GenBank/DDBJ databases">
        <authorList>
            <person name="de Groot N.N."/>
        </authorList>
    </citation>
    <scope>NUCLEOTIDE SEQUENCE [LARGE SCALE GENOMIC DNA]</scope>
    <source>
        <strain evidence="13 14">CGMCC 1.7727</strain>
    </source>
</reference>